<dbReference type="InterPro" id="IPR050126">
    <property type="entry name" value="Ap4A_hydrolase"/>
</dbReference>
<name>A0A9D2RXU5_9FIRM</name>
<evidence type="ECO:0000259" key="2">
    <source>
        <dbReference type="Pfam" id="PF12850"/>
    </source>
</evidence>
<evidence type="ECO:0000256" key="1">
    <source>
        <dbReference type="ARBA" id="ARBA00008950"/>
    </source>
</evidence>
<dbReference type="GO" id="GO:0005737">
    <property type="term" value="C:cytoplasm"/>
    <property type="evidence" value="ECO:0007669"/>
    <property type="project" value="TreeGrafter"/>
</dbReference>
<reference evidence="3" key="1">
    <citation type="journal article" date="2021" name="PeerJ">
        <title>Extensive microbial diversity within the chicken gut microbiome revealed by metagenomics and culture.</title>
        <authorList>
            <person name="Gilroy R."/>
            <person name="Ravi A."/>
            <person name="Getino M."/>
            <person name="Pursley I."/>
            <person name="Horton D.L."/>
            <person name="Alikhan N.F."/>
            <person name="Baker D."/>
            <person name="Gharbi K."/>
            <person name="Hall N."/>
            <person name="Watson M."/>
            <person name="Adriaenssens E.M."/>
            <person name="Foster-Nyarko E."/>
            <person name="Jarju S."/>
            <person name="Secka A."/>
            <person name="Antonio M."/>
            <person name="Oren A."/>
            <person name="Chaudhuri R.R."/>
            <person name="La Ragione R."/>
            <person name="Hildebrand F."/>
            <person name="Pallen M.J."/>
        </authorList>
    </citation>
    <scope>NUCLEOTIDE SEQUENCE</scope>
    <source>
        <strain evidence="3">ChiBcolR8-3208</strain>
    </source>
</reference>
<dbReference type="InterPro" id="IPR029052">
    <property type="entry name" value="Metallo-depent_PP-like"/>
</dbReference>
<organism evidence="3 4">
    <name type="scientific">Candidatus Acutalibacter ornithocaccae</name>
    <dbReference type="NCBI Taxonomy" id="2838416"/>
    <lineage>
        <taxon>Bacteria</taxon>
        <taxon>Bacillati</taxon>
        <taxon>Bacillota</taxon>
        <taxon>Clostridia</taxon>
        <taxon>Eubacteriales</taxon>
        <taxon>Acutalibacteraceae</taxon>
        <taxon>Acutalibacter</taxon>
    </lineage>
</organism>
<proteinExistence type="inferred from homology"/>
<dbReference type="EMBL" id="DWXZ01000027">
    <property type="protein sequence ID" value="HJB36768.1"/>
    <property type="molecule type" value="Genomic_DNA"/>
</dbReference>
<dbReference type="Gene3D" id="3.60.21.10">
    <property type="match status" value="1"/>
</dbReference>
<dbReference type="Pfam" id="PF12850">
    <property type="entry name" value="Metallophos_2"/>
    <property type="match status" value="1"/>
</dbReference>
<dbReference type="SUPFAM" id="SSF56300">
    <property type="entry name" value="Metallo-dependent phosphatases"/>
    <property type="match status" value="1"/>
</dbReference>
<dbReference type="InterPro" id="IPR024654">
    <property type="entry name" value="Calcineurin-like_PHP_lpxH"/>
</dbReference>
<feature type="domain" description="Calcineurin-like phosphoesterase" evidence="2">
    <location>
        <begin position="1"/>
        <end position="220"/>
    </location>
</feature>
<dbReference type="GO" id="GO:0016791">
    <property type="term" value="F:phosphatase activity"/>
    <property type="evidence" value="ECO:0007669"/>
    <property type="project" value="TreeGrafter"/>
</dbReference>
<dbReference type="Proteomes" id="UP000824214">
    <property type="component" value="Unassembled WGS sequence"/>
</dbReference>
<comment type="similarity">
    <text evidence="1">Belongs to the metallophosphoesterase superfamily. YfcE family.</text>
</comment>
<reference evidence="3" key="2">
    <citation type="submission" date="2021-04" db="EMBL/GenBank/DDBJ databases">
        <authorList>
            <person name="Gilroy R."/>
        </authorList>
    </citation>
    <scope>NUCLEOTIDE SEQUENCE</scope>
    <source>
        <strain evidence="3">ChiBcolR8-3208</strain>
    </source>
</reference>
<dbReference type="PANTHER" id="PTHR42850">
    <property type="entry name" value="METALLOPHOSPHOESTERASE"/>
    <property type="match status" value="1"/>
</dbReference>
<protein>
    <submittedName>
        <fullName evidence="3">Metallophosphoesterase family protein</fullName>
    </submittedName>
</protein>
<evidence type="ECO:0000313" key="4">
    <source>
        <dbReference type="Proteomes" id="UP000824214"/>
    </source>
</evidence>
<accession>A0A9D2RXU5</accession>
<dbReference type="AlphaFoldDB" id="A0A9D2RXU5"/>
<evidence type="ECO:0000313" key="3">
    <source>
        <dbReference type="EMBL" id="HJB36768.1"/>
    </source>
</evidence>
<dbReference type="PANTHER" id="PTHR42850:SF2">
    <property type="entry name" value="BLL5683 PROTEIN"/>
    <property type="match status" value="1"/>
</dbReference>
<gene>
    <name evidence="3" type="ORF">H9942_01710</name>
</gene>
<sequence length="321" mass="36190">MLYAVIADIHGNYPALRAVLEDAREAGAQQYLLLGDFLTDWPFTREVLETLASLENAVFVSGNREWYLDILHPAHRHREQFAALFLTREAMGERALSWVRSLPKSTRLSTPDGVGSLFLEHIPPVGVGESGGKSPASGELDERFPTRDASHQEVAQYVRESFLKLPHLPEVLQRVNAPVYLHGHSHLQYAVEVGGTLFLNPGSCGLPLDHQPGAPYTLLRFESGRFQVEERRVPYDVEETIAGARNSPAYQQAAGWYQLNSWQLRTARDCNRVFFRFLQEQQRRSSPQTDQEHNLVFHKALALAQAACQQRKPAGDLPRNT</sequence>
<comment type="caution">
    <text evidence="3">The sequence shown here is derived from an EMBL/GenBank/DDBJ whole genome shotgun (WGS) entry which is preliminary data.</text>
</comment>